<evidence type="ECO:0008006" key="4">
    <source>
        <dbReference type="Google" id="ProtNLM"/>
    </source>
</evidence>
<organism evidence="2 3">
    <name type="scientific">Leptidea sinapis</name>
    <dbReference type="NCBI Taxonomy" id="189913"/>
    <lineage>
        <taxon>Eukaryota</taxon>
        <taxon>Metazoa</taxon>
        <taxon>Ecdysozoa</taxon>
        <taxon>Arthropoda</taxon>
        <taxon>Hexapoda</taxon>
        <taxon>Insecta</taxon>
        <taxon>Pterygota</taxon>
        <taxon>Neoptera</taxon>
        <taxon>Endopterygota</taxon>
        <taxon>Lepidoptera</taxon>
        <taxon>Glossata</taxon>
        <taxon>Ditrysia</taxon>
        <taxon>Papilionoidea</taxon>
        <taxon>Pieridae</taxon>
        <taxon>Dismorphiinae</taxon>
        <taxon>Leptidea</taxon>
    </lineage>
</organism>
<dbReference type="GO" id="GO:0031468">
    <property type="term" value="P:nuclear membrane reassembly"/>
    <property type="evidence" value="ECO:0007669"/>
    <property type="project" value="TreeGrafter"/>
</dbReference>
<sequence>MAANREETLRQFCDVTGADEDRSKFFLESSNWQLEVALSSFYEHGGNIDDAPANAAPTLASPQPMSESDLESPPGSPEKPKKKDVKKRTNTKFATLDSLHQDSSSDEEEGEAFYAGGSERSGQQIIGPGRGVTDIVNDMFKSVRDPLHPVAGAVAVYSAVLDTGLTSDDHEEVTPPNTTKQTVPRRIHRGRRFHKS</sequence>
<dbReference type="AlphaFoldDB" id="A0A5E4QX59"/>
<dbReference type="SUPFAM" id="SSF46934">
    <property type="entry name" value="UBA-like"/>
    <property type="match status" value="1"/>
</dbReference>
<dbReference type="PANTHER" id="PTHR23333">
    <property type="entry name" value="UBX DOMAIN CONTAINING PROTEIN"/>
    <property type="match status" value="1"/>
</dbReference>
<dbReference type="Pfam" id="PF14555">
    <property type="entry name" value="UBA_4"/>
    <property type="match status" value="1"/>
</dbReference>
<dbReference type="GO" id="GO:0061025">
    <property type="term" value="P:membrane fusion"/>
    <property type="evidence" value="ECO:0007669"/>
    <property type="project" value="TreeGrafter"/>
</dbReference>
<accession>A0A5E4QX59</accession>
<feature type="region of interest" description="Disordered" evidence="1">
    <location>
        <begin position="166"/>
        <end position="196"/>
    </location>
</feature>
<evidence type="ECO:0000256" key="1">
    <source>
        <dbReference type="SAM" id="MobiDB-lite"/>
    </source>
</evidence>
<gene>
    <name evidence="2" type="ORF">LSINAPIS_LOCUS13084</name>
</gene>
<dbReference type="CDD" id="cd14348">
    <property type="entry name" value="UBA_p47"/>
    <property type="match status" value="1"/>
</dbReference>
<dbReference type="InterPro" id="IPR009060">
    <property type="entry name" value="UBA-like_sf"/>
</dbReference>
<evidence type="ECO:0000313" key="2">
    <source>
        <dbReference type="EMBL" id="VVD02988.1"/>
    </source>
</evidence>
<name>A0A5E4QX59_9NEOP</name>
<dbReference type="GO" id="GO:0005829">
    <property type="term" value="C:cytosol"/>
    <property type="evidence" value="ECO:0007669"/>
    <property type="project" value="TreeGrafter"/>
</dbReference>
<feature type="region of interest" description="Disordered" evidence="1">
    <location>
        <begin position="44"/>
        <end position="128"/>
    </location>
</feature>
<dbReference type="GO" id="GO:0005634">
    <property type="term" value="C:nucleus"/>
    <property type="evidence" value="ECO:0007669"/>
    <property type="project" value="TreeGrafter"/>
</dbReference>
<reference evidence="2 3" key="1">
    <citation type="submission" date="2017-07" db="EMBL/GenBank/DDBJ databases">
        <authorList>
            <person name="Talla V."/>
            <person name="Backstrom N."/>
        </authorList>
    </citation>
    <scope>NUCLEOTIDE SEQUENCE [LARGE SCALE GENOMIC DNA]</scope>
</reference>
<dbReference type="GO" id="GO:0043161">
    <property type="term" value="P:proteasome-mediated ubiquitin-dependent protein catabolic process"/>
    <property type="evidence" value="ECO:0007669"/>
    <property type="project" value="TreeGrafter"/>
</dbReference>
<evidence type="ECO:0000313" key="3">
    <source>
        <dbReference type="Proteomes" id="UP000324832"/>
    </source>
</evidence>
<proteinExistence type="predicted"/>
<dbReference type="Proteomes" id="UP000324832">
    <property type="component" value="Unassembled WGS sequence"/>
</dbReference>
<dbReference type="GO" id="GO:0007030">
    <property type="term" value="P:Golgi organization"/>
    <property type="evidence" value="ECO:0007669"/>
    <property type="project" value="TreeGrafter"/>
</dbReference>
<keyword evidence="3" id="KW-1185">Reference proteome</keyword>
<dbReference type="Gene3D" id="1.10.8.10">
    <property type="entry name" value="DNA helicase RuvA subunit, C-terminal domain"/>
    <property type="match status" value="1"/>
</dbReference>
<dbReference type="EMBL" id="FZQP02006532">
    <property type="protein sequence ID" value="VVD02988.1"/>
    <property type="molecule type" value="Genomic_DNA"/>
</dbReference>
<dbReference type="GO" id="GO:0000045">
    <property type="term" value="P:autophagosome assembly"/>
    <property type="evidence" value="ECO:0007669"/>
    <property type="project" value="TreeGrafter"/>
</dbReference>
<dbReference type="GO" id="GO:0043130">
    <property type="term" value="F:ubiquitin binding"/>
    <property type="evidence" value="ECO:0007669"/>
    <property type="project" value="TreeGrafter"/>
</dbReference>
<feature type="compositionally biased region" description="Basic residues" evidence="1">
    <location>
        <begin position="183"/>
        <end position="196"/>
    </location>
</feature>
<feature type="compositionally biased region" description="Basic residues" evidence="1">
    <location>
        <begin position="80"/>
        <end position="90"/>
    </location>
</feature>
<dbReference type="FunFam" id="1.10.8.10:FF:000020">
    <property type="entry name" value="NSFL1 (p97) cofactor (p47)"/>
    <property type="match status" value="1"/>
</dbReference>
<protein>
    <recommendedName>
        <fullName evidence="4">NSFL1 cofactor p47</fullName>
    </recommendedName>
</protein>
<dbReference type="PANTHER" id="PTHR23333:SF20">
    <property type="entry name" value="NSFL1 COFACTOR P47"/>
    <property type="match status" value="1"/>
</dbReference>